<reference evidence="2" key="1">
    <citation type="submission" date="2018-10" db="EMBL/GenBank/DDBJ databases">
        <title>Effector identification in a new, highly contiguous assembly of the strawberry crown rot pathogen Phytophthora cactorum.</title>
        <authorList>
            <person name="Armitage A.D."/>
            <person name="Nellist C.F."/>
            <person name="Bates H."/>
            <person name="Vickerstaff R.J."/>
            <person name="Harrison R.J."/>
        </authorList>
    </citation>
    <scope>NUCLEOTIDE SEQUENCE</scope>
    <source>
        <strain evidence="2">4040</strain>
    </source>
</reference>
<organism evidence="2 3">
    <name type="scientific">Phytophthora cactorum</name>
    <dbReference type="NCBI Taxonomy" id="29920"/>
    <lineage>
        <taxon>Eukaryota</taxon>
        <taxon>Sar</taxon>
        <taxon>Stramenopiles</taxon>
        <taxon>Oomycota</taxon>
        <taxon>Peronosporomycetes</taxon>
        <taxon>Peronosporales</taxon>
        <taxon>Peronosporaceae</taxon>
        <taxon>Phytophthora</taxon>
    </lineage>
</organism>
<feature type="compositionally biased region" description="Polar residues" evidence="1">
    <location>
        <begin position="1"/>
        <end position="15"/>
    </location>
</feature>
<feature type="region of interest" description="Disordered" evidence="1">
    <location>
        <begin position="1"/>
        <end position="46"/>
    </location>
</feature>
<comment type="caution">
    <text evidence="2">The sequence shown here is derived from an EMBL/GenBank/DDBJ whole genome shotgun (WGS) entry which is preliminary data.</text>
</comment>
<accession>A0A8T1JTT5</accession>
<proteinExistence type="predicted"/>
<sequence>MCSPISSSIQQTKTTAGGPERDGNVVPAGQSHGQMTPPRDTECGRG</sequence>
<dbReference type="AlphaFoldDB" id="A0A8T1JTT5"/>
<dbReference type="Proteomes" id="UP000736787">
    <property type="component" value="Unassembled WGS sequence"/>
</dbReference>
<evidence type="ECO:0000313" key="3">
    <source>
        <dbReference type="Proteomes" id="UP000736787"/>
    </source>
</evidence>
<evidence type="ECO:0000256" key="1">
    <source>
        <dbReference type="SAM" id="MobiDB-lite"/>
    </source>
</evidence>
<evidence type="ECO:0000313" key="2">
    <source>
        <dbReference type="EMBL" id="KAG2899551.1"/>
    </source>
</evidence>
<gene>
    <name evidence="2" type="ORF">PC117_g22196</name>
</gene>
<protein>
    <submittedName>
        <fullName evidence="2">Uncharacterized protein</fullName>
    </submittedName>
</protein>
<dbReference type="EMBL" id="RCMK01001196">
    <property type="protein sequence ID" value="KAG2899551.1"/>
    <property type="molecule type" value="Genomic_DNA"/>
</dbReference>
<name>A0A8T1JTT5_9STRA</name>